<name>A0A8D8HCU2_CULPI</name>
<dbReference type="EMBL" id="HBUE01313013">
    <property type="protein sequence ID" value="CAG6584235.1"/>
    <property type="molecule type" value="Transcribed_RNA"/>
</dbReference>
<feature type="region of interest" description="Disordered" evidence="1">
    <location>
        <begin position="1"/>
        <end position="119"/>
    </location>
</feature>
<evidence type="ECO:0000313" key="2">
    <source>
        <dbReference type="EMBL" id="CAG6532363.1"/>
    </source>
</evidence>
<feature type="compositionally biased region" description="Polar residues" evidence="1">
    <location>
        <begin position="101"/>
        <end position="119"/>
    </location>
</feature>
<feature type="compositionally biased region" description="Basic residues" evidence="1">
    <location>
        <begin position="14"/>
        <end position="26"/>
    </location>
</feature>
<proteinExistence type="predicted"/>
<feature type="compositionally biased region" description="Basic and acidic residues" evidence="1">
    <location>
        <begin position="51"/>
        <end position="64"/>
    </location>
</feature>
<reference evidence="2" key="1">
    <citation type="submission" date="2021-05" db="EMBL/GenBank/DDBJ databases">
        <authorList>
            <person name="Alioto T."/>
            <person name="Alioto T."/>
            <person name="Gomez Garrido J."/>
        </authorList>
    </citation>
    <scope>NUCLEOTIDE SEQUENCE</scope>
</reference>
<accession>A0A8D8HCU2</accession>
<dbReference type="EMBL" id="HBUE01206710">
    <property type="protein sequence ID" value="CAG6532363.1"/>
    <property type="molecule type" value="Transcribed_RNA"/>
</dbReference>
<dbReference type="EMBL" id="HBUE01206707">
    <property type="protein sequence ID" value="CAG6532358.1"/>
    <property type="molecule type" value="Transcribed_RNA"/>
</dbReference>
<protein>
    <submittedName>
        <fullName evidence="2">(northern house mosquito) hypothetical protein</fullName>
    </submittedName>
</protein>
<organism evidence="2">
    <name type="scientific">Culex pipiens</name>
    <name type="common">House mosquito</name>
    <dbReference type="NCBI Taxonomy" id="7175"/>
    <lineage>
        <taxon>Eukaryota</taxon>
        <taxon>Metazoa</taxon>
        <taxon>Ecdysozoa</taxon>
        <taxon>Arthropoda</taxon>
        <taxon>Hexapoda</taxon>
        <taxon>Insecta</taxon>
        <taxon>Pterygota</taxon>
        <taxon>Neoptera</taxon>
        <taxon>Endopterygota</taxon>
        <taxon>Diptera</taxon>
        <taxon>Nematocera</taxon>
        <taxon>Culicoidea</taxon>
        <taxon>Culicidae</taxon>
        <taxon>Culicinae</taxon>
        <taxon>Culicini</taxon>
        <taxon>Culex</taxon>
        <taxon>Culex</taxon>
    </lineage>
</organism>
<sequence>MHAIGSSPGSLPRRNPRQFLAHRPHHPSTPCVDPRLETLHRRKSPSGPETPNRRQLDHPGHDGSPRPLNDALPTLRVQPIPRRRRTTPPDRRPLQTLPRSDGTSLQQPRTVPLRRSQTA</sequence>
<dbReference type="AlphaFoldDB" id="A0A8D8HCU2"/>
<evidence type="ECO:0000256" key="1">
    <source>
        <dbReference type="SAM" id="MobiDB-lite"/>
    </source>
</evidence>
<dbReference type="EMBL" id="HBUE01313010">
    <property type="protein sequence ID" value="CAG6584230.1"/>
    <property type="molecule type" value="Transcribed_RNA"/>
</dbReference>